<keyword evidence="15" id="KW-1185">Reference proteome</keyword>
<comment type="cofactor">
    <cofactor evidence="13">
        <name>Fe cation</name>
        <dbReference type="ChEBI" id="CHEBI:24875"/>
    </cofactor>
    <text evidence="13">Binds 2 iron ions per subunit.</text>
</comment>
<reference evidence="14 15" key="1">
    <citation type="submission" date="2024-03" db="EMBL/GenBank/DDBJ databases">
        <title>A high-quality draft genome sequence of Diaporthe vaccinii, a causative agent of upright dieback and viscid rot disease in cranberry plants.</title>
        <authorList>
            <person name="Sarrasin M."/>
            <person name="Lang B.F."/>
            <person name="Burger G."/>
        </authorList>
    </citation>
    <scope>NUCLEOTIDE SEQUENCE [LARGE SCALE GENOMIC DNA]</scope>
    <source>
        <strain evidence="14 15">IS7</strain>
    </source>
</reference>
<dbReference type="EC" id="1.-.-.-" evidence="13"/>
<evidence type="ECO:0000256" key="13">
    <source>
        <dbReference type="RuleBase" id="RU003779"/>
    </source>
</evidence>
<keyword evidence="7 13" id="KW-0249">Electron transport</keyword>
<comment type="subcellular location">
    <subcellularLocation>
        <location evidence="1">Mitochondrion inner membrane</location>
        <topology evidence="1">Multi-pass membrane protein</topology>
        <orientation evidence="1">Matrix side</orientation>
    </subcellularLocation>
</comment>
<evidence type="ECO:0000256" key="6">
    <source>
        <dbReference type="ARBA" id="ARBA00022723"/>
    </source>
</evidence>
<comment type="caution">
    <text evidence="14">The sequence shown here is derived from an EMBL/GenBank/DDBJ whole genome shotgun (WGS) entry which is preliminary data.</text>
</comment>
<evidence type="ECO:0000256" key="5">
    <source>
        <dbReference type="ARBA" id="ARBA00022692"/>
    </source>
</evidence>
<evidence type="ECO:0000256" key="12">
    <source>
        <dbReference type="ARBA" id="ARBA00025285"/>
    </source>
</evidence>
<comment type="similarity">
    <text evidence="2 13">Belongs to the alternative oxidase family.</text>
</comment>
<keyword evidence="5 13" id="KW-0812">Transmembrane</keyword>
<dbReference type="EMBL" id="JBAWTH010000059">
    <property type="protein sequence ID" value="KAL2281118.1"/>
    <property type="molecule type" value="Genomic_DNA"/>
</dbReference>
<evidence type="ECO:0000313" key="15">
    <source>
        <dbReference type="Proteomes" id="UP001600888"/>
    </source>
</evidence>
<keyword evidence="4 13" id="KW-0679">Respiratory chain</keyword>
<keyword evidence="8" id="KW-1133">Transmembrane helix</keyword>
<dbReference type="InterPro" id="IPR002680">
    <property type="entry name" value="AOX"/>
</dbReference>
<keyword evidence="9 13" id="KW-0560">Oxidoreductase</keyword>
<name>A0ABR4EF91_9PEZI</name>
<keyword evidence="3" id="KW-0813">Transport</keyword>
<keyword evidence="11 13" id="KW-0472">Membrane</keyword>
<dbReference type="Gene3D" id="1.20.1260.140">
    <property type="entry name" value="Alternative oxidase"/>
    <property type="match status" value="1"/>
</dbReference>
<evidence type="ECO:0000256" key="10">
    <source>
        <dbReference type="ARBA" id="ARBA00023004"/>
    </source>
</evidence>
<dbReference type="PIRSF" id="PIRSF005229">
    <property type="entry name" value="AOX"/>
    <property type="match status" value="1"/>
</dbReference>
<dbReference type="InterPro" id="IPR038659">
    <property type="entry name" value="AOX_sf"/>
</dbReference>
<evidence type="ECO:0000256" key="2">
    <source>
        <dbReference type="ARBA" id="ARBA00008388"/>
    </source>
</evidence>
<evidence type="ECO:0000256" key="3">
    <source>
        <dbReference type="ARBA" id="ARBA00022448"/>
    </source>
</evidence>
<keyword evidence="6 13" id="KW-0479">Metal-binding</keyword>
<evidence type="ECO:0000256" key="9">
    <source>
        <dbReference type="ARBA" id="ARBA00023002"/>
    </source>
</evidence>
<evidence type="ECO:0000313" key="14">
    <source>
        <dbReference type="EMBL" id="KAL2281118.1"/>
    </source>
</evidence>
<evidence type="ECO:0000256" key="7">
    <source>
        <dbReference type="ARBA" id="ARBA00022982"/>
    </source>
</evidence>
<dbReference type="PANTHER" id="PTHR31803">
    <property type="entry name" value="ALTERNATIVE OXIDASE"/>
    <property type="match status" value="1"/>
</dbReference>
<dbReference type="Proteomes" id="UP001600888">
    <property type="component" value="Unassembled WGS sequence"/>
</dbReference>
<comment type="function">
    <text evidence="12">Catalyzes cyanide-resistant oxygen consumption. May increase respiration when the cytochrome respiratory pathway is restricted, or in response to low temperatures.</text>
</comment>
<keyword evidence="10 13" id="KW-0408">Iron</keyword>
<protein>
    <recommendedName>
        <fullName evidence="13">Alternative oxidase</fullName>
        <ecNumber evidence="13">1.-.-.-</ecNumber>
    </recommendedName>
</protein>
<proteinExistence type="inferred from homology"/>
<dbReference type="Pfam" id="PF01786">
    <property type="entry name" value="AOX"/>
    <property type="match status" value="1"/>
</dbReference>
<evidence type="ECO:0000256" key="8">
    <source>
        <dbReference type="ARBA" id="ARBA00022989"/>
    </source>
</evidence>
<organism evidence="14 15">
    <name type="scientific">Diaporthe vaccinii</name>
    <dbReference type="NCBI Taxonomy" id="105482"/>
    <lineage>
        <taxon>Eukaryota</taxon>
        <taxon>Fungi</taxon>
        <taxon>Dikarya</taxon>
        <taxon>Ascomycota</taxon>
        <taxon>Pezizomycotina</taxon>
        <taxon>Sordariomycetes</taxon>
        <taxon>Sordariomycetidae</taxon>
        <taxon>Diaporthales</taxon>
        <taxon>Diaporthaceae</taxon>
        <taxon>Diaporthe</taxon>
        <taxon>Diaporthe eres species complex</taxon>
    </lineage>
</organism>
<sequence>MFAPRVNTKICSPKQASQLSRAVAPLLQTYISSSSSSSVVGLRLAATSASPSSQHRCFSSTPANHLRDFFPAKETENIRTTPPAWPHHGSTEAAMLAVKPGHRPPVTLGDRFAWRLMRICRWGMDTVNGLSKDQKTDKKSPTTAVVAEKPLTEAQWLVRFIFLESIAGVPGMIAGMLRHLHSIRRLKRDNGWIETLLEESYNERMHLLTFMKMCEPGWFMKFLILGAQGVYFNAMFLSYLVSPKICHRFVGYLEEEAVHTYTRCIHELEAGYLPKWTDPNFKVPDIAVTYWNMPEGKRTMRDLILYIRADEATHRGVNHTLGNLNQTEDPNPFVSTYRDGHKLMPMTKAEGWEREEVL</sequence>
<dbReference type="PANTHER" id="PTHR31803:SF3">
    <property type="entry name" value="ALTERNATIVE OXIDASE"/>
    <property type="match status" value="1"/>
</dbReference>
<accession>A0ABR4EF91</accession>
<gene>
    <name evidence="14" type="ORF">FJTKL_11790</name>
</gene>
<evidence type="ECO:0000256" key="1">
    <source>
        <dbReference type="ARBA" id="ARBA00004292"/>
    </source>
</evidence>
<dbReference type="CDD" id="cd01053">
    <property type="entry name" value="AOX"/>
    <property type="match status" value="1"/>
</dbReference>
<evidence type="ECO:0000256" key="4">
    <source>
        <dbReference type="ARBA" id="ARBA00022660"/>
    </source>
</evidence>
<evidence type="ECO:0000256" key="11">
    <source>
        <dbReference type="ARBA" id="ARBA00023136"/>
    </source>
</evidence>